<dbReference type="AlphaFoldDB" id="A0A0M3HG18"/>
<dbReference type="PANTHER" id="PTHR47113:SF1">
    <property type="entry name" value="LD09343P"/>
    <property type="match status" value="1"/>
</dbReference>
<organism evidence="2 3">
    <name type="scientific">Ascaris lumbricoides</name>
    <name type="common">Giant roundworm</name>
    <dbReference type="NCBI Taxonomy" id="6252"/>
    <lineage>
        <taxon>Eukaryota</taxon>
        <taxon>Metazoa</taxon>
        <taxon>Ecdysozoa</taxon>
        <taxon>Nematoda</taxon>
        <taxon>Chromadorea</taxon>
        <taxon>Rhabditida</taxon>
        <taxon>Spirurina</taxon>
        <taxon>Ascaridomorpha</taxon>
        <taxon>Ascaridoidea</taxon>
        <taxon>Ascarididae</taxon>
        <taxon>Ascaris</taxon>
    </lineage>
</organism>
<sequence length="149" mass="17792">FDIGIYTVITSVSPLRVYVYENDVLLRFCSKVYNPFDAEDIGKYVVGDNYTPTWEIPSLKKYYIDQKMTFRQTFDAYLRSLGKDPQMIWETIKEIIANVFQSQQSSLIESSKRFDDKRSFFELSRFDFLLDEDLNVFLMEVSHLFYEYI</sequence>
<dbReference type="WBParaSite" id="ALUE_0000046301-mRNA-1">
    <property type="protein sequence ID" value="ALUE_0000046301-mRNA-1"/>
    <property type="gene ID" value="ALUE_0000046301"/>
</dbReference>
<evidence type="ECO:0000256" key="1">
    <source>
        <dbReference type="ARBA" id="ARBA00006820"/>
    </source>
</evidence>
<name>A0A0M3HG18_ASCLU</name>
<evidence type="ECO:0000313" key="3">
    <source>
        <dbReference type="WBParaSite" id="ALUE_0000046301-mRNA-1"/>
    </source>
</evidence>
<dbReference type="InterPro" id="IPR053317">
    <property type="entry name" value="Tubulin_polyglutamylase"/>
</dbReference>
<dbReference type="InterPro" id="IPR004344">
    <property type="entry name" value="TTL/TTLL_fam"/>
</dbReference>
<reference evidence="3" key="1">
    <citation type="submission" date="2017-02" db="UniProtKB">
        <authorList>
            <consortium name="WormBaseParasite"/>
        </authorList>
    </citation>
    <scope>IDENTIFICATION</scope>
</reference>
<keyword evidence="2" id="KW-1185">Reference proteome</keyword>
<proteinExistence type="inferred from homology"/>
<dbReference type="Gene3D" id="3.30.470.20">
    <property type="entry name" value="ATP-grasp fold, B domain"/>
    <property type="match status" value="1"/>
</dbReference>
<dbReference type="PANTHER" id="PTHR47113">
    <property type="entry name" value="LD09343P"/>
    <property type="match status" value="1"/>
</dbReference>
<comment type="similarity">
    <text evidence="1">Belongs to the tubulin--tyrosine ligase family.</text>
</comment>
<dbReference type="PROSITE" id="PS51221">
    <property type="entry name" value="TTL"/>
    <property type="match status" value="1"/>
</dbReference>
<accession>A0A0M3HG18</accession>
<dbReference type="GO" id="GO:0019098">
    <property type="term" value="P:reproductive behavior"/>
    <property type="evidence" value="ECO:0007669"/>
    <property type="project" value="UniProtKB-ARBA"/>
</dbReference>
<protein>
    <submittedName>
        <fullName evidence="3">DUF4238 domain-containing protein</fullName>
    </submittedName>
</protein>
<evidence type="ECO:0000313" key="2">
    <source>
        <dbReference type="Proteomes" id="UP000036681"/>
    </source>
</evidence>
<dbReference type="SUPFAM" id="SSF56059">
    <property type="entry name" value="Glutathione synthetase ATP-binding domain-like"/>
    <property type="match status" value="1"/>
</dbReference>
<dbReference type="Proteomes" id="UP000036681">
    <property type="component" value="Unplaced"/>
</dbReference>
<dbReference type="Pfam" id="PF03133">
    <property type="entry name" value="TTL"/>
    <property type="match status" value="1"/>
</dbReference>